<sequence>MVRLLKTTRKGVQKPDNVIVPNPTKNDIIIPIIGTSGVGKSTFINVAVGKEVATVGHGLQSCTTAIEHIVCPYPNDPSRRVIFIDTPGFDSTYADGDDLNTLKRIGFWLARSYSTDTKLAGIIYMHDITQSRVLKKPRPENFDKYDELCGDDGAQRVVLATTKWCDIAEDAANQHQTQLSMKFWKDMLDRGSCMAQFRRTPESAWDIINHIVGIGSLHGSRIQTGTGKKSEVQTLLGLNIPKATQTTSFDGWQASTTADNSDSTTSQSRMSPDEPSVTVTDNIANAFIFGEVPDHAVKASARGVSQDSSEGSEGDQKYTPETSGSEPVFTDNKTATPPHLFTVHVPGVISGDKEKAVKCLGRVNGRITTPQLLQTDKPSTDSHTDKARRLAMITDHVGEEKEVVADPPSDAAASSISHEHDDQRQVVRSEAGITEGPRSRNVVIFGETGAGKSSLVNMIVGSRVAATSQQAAPCTLDAQDYEAYIDGQQYRIYDTVCLNEPKKLEQKKHNLAAIEKAYRLIASLVDVGGVHLLIFCFRAGRFTEDSRRAYLLFSEFICESQVPVVIVITHLEKTVPMEDWWADNQHQFDFCDVPAVAHACVTTLDGDELHQQKYNESRKHVCELLQQHAAGKPFTKERFAWAATITEKLGELIGVNHVLPLPHLTKAMVQYLTEKGLMGKEHADALAKRIIKI</sequence>
<dbReference type="EMBL" id="MU266442">
    <property type="protein sequence ID" value="KAH7923779.1"/>
    <property type="molecule type" value="Genomic_DNA"/>
</dbReference>
<evidence type="ECO:0000313" key="1">
    <source>
        <dbReference type="EMBL" id="KAH7923779.1"/>
    </source>
</evidence>
<proteinExistence type="predicted"/>
<comment type="caution">
    <text evidence="1">The sequence shown here is derived from an EMBL/GenBank/DDBJ whole genome shotgun (WGS) entry which is preliminary data.</text>
</comment>
<name>A0ACB8BET9_9AGAM</name>
<organism evidence="1 2">
    <name type="scientific">Leucogyrophana mollusca</name>
    <dbReference type="NCBI Taxonomy" id="85980"/>
    <lineage>
        <taxon>Eukaryota</taxon>
        <taxon>Fungi</taxon>
        <taxon>Dikarya</taxon>
        <taxon>Basidiomycota</taxon>
        <taxon>Agaricomycotina</taxon>
        <taxon>Agaricomycetes</taxon>
        <taxon>Agaricomycetidae</taxon>
        <taxon>Boletales</taxon>
        <taxon>Boletales incertae sedis</taxon>
        <taxon>Leucogyrophana</taxon>
    </lineage>
</organism>
<evidence type="ECO:0000313" key="2">
    <source>
        <dbReference type="Proteomes" id="UP000790709"/>
    </source>
</evidence>
<dbReference type="Proteomes" id="UP000790709">
    <property type="component" value="Unassembled WGS sequence"/>
</dbReference>
<reference evidence="1" key="1">
    <citation type="journal article" date="2021" name="New Phytol.">
        <title>Evolutionary innovations through gain and loss of genes in the ectomycorrhizal Boletales.</title>
        <authorList>
            <person name="Wu G."/>
            <person name="Miyauchi S."/>
            <person name="Morin E."/>
            <person name="Kuo A."/>
            <person name="Drula E."/>
            <person name="Varga T."/>
            <person name="Kohler A."/>
            <person name="Feng B."/>
            <person name="Cao Y."/>
            <person name="Lipzen A."/>
            <person name="Daum C."/>
            <person name="Hundley H."/>
            <person name="Pangilinan J."/>
            <person name="Johnson J."/>
            <person name="Barry K."/>
            <person name="LaButti K."/>
            <person name="Ng V."/>
            <person name="Ahrendt S."/>
            <person name="Min B."/>
            <person name="Choi I.G."/>
            <person name="Park H."/>
            <person name="Plett J.M."/>
            <person name="Magnuson J."/>
            <person name="Spatafora J.W."/>
            <person name="Nagy L.G."/>
            <person name="Henrissat B."/>
            <person name="Grigoriev I.V."/>
            <person name="Yang Z.L."/>
            <person name="Xu J."/>
            <person name="Martin F.M."/>
        </authorList>
    </citation>
    <scope>NUCLEOTIDE SEQUENCE</scope>
    <source>
        <strain evidence="1">KUC20120723A-06</strain>
    </source>
</reference>
<accession>A0ACB8BET9</accession>
<keyword evidence="2" id="KW-1185">Reference proteome</keyword>
<protein>
    <submittedName>
        <fullName evidence="1">Uncharacterized protein</fullName>
    </submittedName>
</protein>
<gene>
    <name evidence="1" type="ORF">BV22DRAFT_1068031</name>
</gene>